<feature type="chain" id="PRO_5004095683" evidence="2">
    <location>
        <begin position="25"/>
        <end position="215"/>
    </location>
</feature>
<gene>
    <name evidence="3" type="ORF">I532_21071</name>
</gene>
<dbReference type="RefSeq" id="WP_003390865.1">
    <property type="nucleotide sequence ID" value="NZ_APBN01000012.1"/>
</dbReference>
<dbReference type="STRING" id="1300222.I532_21071"/>
<reference evidence="3 4" key="1">
    <citation type="submission" date="2013-03" db="EMBL/GenBank/DDBJ databases">
        <title>Assembly of a new bacterial strain Brevibacillus borstelensis AK1.</title>
        <authorList>
            <person name="Rajan I."/>
            <person name="PoliReddy D."/>
            <person name="Sugumar T."/>
            <person name="Rathinam K."/>
            <person name="Alqarawi S."/>
            <person name="Khalil A.B."/>
            <person name="Sivakumar N."/>
        </authorList>
    </citation>
    <scope>NUCLEOTIDE SEQUENCE [LARGE SCALE GENOMIC DNA]</scope>
    <source>
        <strain evidence="3 4">AK1</strain>
    </source>
</reference>
<dbReference type="AlphaFoldDB" id="M8E5U4"/>
<protein>
    <submittedName>
        <fullName evidence="3">Uncharacterized protein</fullName>
    </submittedName>
</protein>
<feature type="compositionally biased region" description="Acidic residues" evidence="1">
    <location>
        <begin position="201"/>
        <end position="215"/>
    </location>
</feature>
<feature type="region of interest" description="Disordered" evidence="1">
    <location>
        <begin position="194"/>
        <end position="215"/>
    </location>
</feature>
<feature type="signal peptide" evidence="2">
    <location>
        <begin position="1"/>
        <end position="24"/>
    </location>
</feature>
<name>M8E5U4_9BACL</name>
<evidence type="ECO:0000256" key="2">
    <source>
        <dbReference type="SAM" id="SignalP"/>
    </source>
</evidence>
<organism evidence="3 4">
    <name type="scientific">Brevibacillus borstelensis AK1</name>
    <dbReference type="NCBI Taxonomy" id="1300222"/>
    <lineage>
        <taxon>Bacteria</taxon>
        <taxon>Bacillati</taxon>
        <taxon>Bacillota</taxon>
        <taxon>Bacilli</taxon>
        <taxon>Bacillales</taxon>
        <taxon>Paenibacillaceae</taxon>
        <taxon>Brevibacillus</taxon>
    </lineage>
</organism>
<keyword evidence="2" id="KW-0732">Signal</keyword>
<evidence type="ECO:0000313" key="3">
    <source>
        <dbReference type="EMBL" id="EMT50845.1"/>
    </source>
</evidence>
<dbReference type="GeneID" id="89500708"/>
<sequence length="215" mass="23379">MKKITFAVLGIATLAVMFSFSAVGAINEGKKDAFNAYKKFESAGNNKTKTPQKNNVNESHLSDYSIDSAHLPDSEAIKSFKGSSITDLLVPSDEKLWFIMEGDKAKGIVIATDTEPIQAGLEKTGPELYEMYKDIIQEYGKDVQVKYLDYAGGFIFVAVDPNGNEGIWLEERAAKLLDLSPGTKYSSEQVLESINDGLNSSDEDVSDDDSLGGGK</sequence>
<dbReference type="OrthoDB" id="2465554at2"/>
<evidence type="ECO:0000256" key="1">
    <source>
        <dbReference type="SAM" id="MobiDB-lite"/>
    </source>
</evidence>
<evidence type="ECO:0000313" key="4">
    <source>
        <dbReference type="Proteomes" id="UP000012081"/>
    </source>
</evidence>
<dbReference type="EMBL" id="APBN01000012">
    <property type="protein sequence ID" value="EMT50845.1"/>
    <property type="molecule type" value="Genomic_DNA"/>
</dbReference>
<dbReference type="Proteomes" id="UP000012081">
    <property type="component" value="Unassembled WGS sequence"/>
</dbReference>
<proteinExistence type="predicted"/>
<comment type="caution">
    <text evidence="3">The sequence shown here is derived from an EMBL/GenBank/DDBJ whole genome shotgun (WGS) entry which is preliminary data.</text>
</comment>
<keyword evidence="4" id="KW-1185">Reference proteome</keyword>
<accession>M8E5U4</accession>